<keyword evidence="14" id="KW-1185">Reference proteome</keyword>
<protein>
    <recommendedName>
        <fullName evidence="8">Regulatory protein VirG</fullName>
    </recommendedName>
</protein>
<evidence type="ECO:0000256" key="6">
    <source>
        <dbReference type="ARBA" id="ARBA00023125"/>
    </source>
</evidence>
<keyword evidence="5" id="KW-0805">Transcription regulation</keyword>
<evidence type="ECO:0000259" key="12">
    <source>
        <dbReference type="PROSITE" id="PS51755"/>
    </source>
</evidence>
<proteinExistence type="predicted"/>
<dbReference type="GO" id="GO:0000156">
    <property type="term" value="F:phosphorelay response regulator activity"/>
    <property type="evidence" value="ECO:0007669"/>
    <property type="project" value="TreeGrafter"/>
</dbReference>
<dbReference type="Gene3D" id="6.10.250.690">
    <property type="match status" value="1"/>
</dbReference>
<dbReference type="InterPro" id="IPR016032">
    <property type="entry name" value="Sig_transdc_resp-reg_C-effctor"/>
</dbReference>
<dbReference type="InterPro" id="IPR039420">
    <property type="entry name" value="WalR-like"/>
</dbReference>
<comment type="caution">
    <text evidence="13">The sequence shown here is derived from an EMBL/GenBank/DDBJ whole genome shotgun (WGS) entry which is preliminary data.</text>
</comment>
<evidence type="ECO:0000256" key="2">
    <source>
        <dbReference type="ARBA" id="ARBA00022490"/>
    </source>
</evidence>
<dbReference type="EMBL" id="BANB01000945">
    <property type="protein sequence ID" value="GAN78496.1"/>
    <property type="molecule type" value="Genomic_DNA"/>
</dbReference>
<dbReference type="Pfam" id="PF00486">
    <property type="entry name" value="Trans_reg_C"/>
    <property type="match status" value="1"/>
</dbReference>
<dbReference type="PANTHER" id="PTHR48111:SF4">
    <property type="entry name" value="DNA-BINDING DUAL TRANSCRIPTIONAL REGULATOR OMPR"/>
    <property type="match status" value="1"/>
</dbReference>
<feature type="domain" description="Response regulatory" evidence="11">
    <location>
        <begin position="9"/>
        <end position="122"/>
    </location>
</feature>
<dbReference type="AlphaFoldDB" id="A0A0D6PAV9"/>
<evidence type="ECO:0000256" key="4">
    <source>
        <dbReference type="ARBA" id="ARBA00023012"/>
    </source>
</evidence>
<evidence type="ECO:0000259" key="11">
    <source>
        <dbReference type="PROSITE" id="PS50110"/>
    </source>
</evidence>
<feature type="domain" description="OmpR/PhoB-type" evidence="12">
    <location>
        <begin position="136"/>
        <end position="236"/>
    </location>
</feature>
<evidence type="ECO:0000256" key="5">
    <source>
        <dbReference type="ARBA" id="ARBA00023015"/>
    </source>
</evidence>
<keyword evidence="6 10" id="KW-0238">DNA-binding</keyword>
<comment type="subcellular location">
    <subcellularLocation>
        <location evidence="1">Cytoplasm</location>
    </subcellularLocation>
</comment>
<dbReference type="InterPro" id="IPR011006">
    <property type="entry name" value="CheY-like_superfamily"/>
</dbReference>
<evidence type="ECO:0000256" key="10">
    <source>
        <dbReference type="PROSITE-ProRule" id="PRU01091"/>
    </source>
</evidence>
<gene>
    <name evidence="13" type="ORF">Asru_0949_02</name>
</gene>
<keyword evidence="4" id="KW-0902">Two-component regulatory system</keyword>
<dbReference type="SUPFAM" id="SSF46894">
    <property type="entry name" value="C-terminal effector domain of the bipartite response regulators"/>
    <property type="match status" value="1"/>
</dbReference>
<dbReference type="Gene3D" id="3.40.50.2300">
    <property type="match status" value="1"/>
</dbReference>
<dbReference type="SUPFAM" id="SSF52172">
    <property type="entry name" value="CheY-like"/>
    <property type="match status" value="1"/>
</dbReference>
<organism evidence="13 14">
    <name type="scientific">Acidisphaera rubrifaciens HS-AP3</name>
    <dbReference type="NCBI Taxonomy" id="1231350"/>
    <lineage>
        <taxon>Bacteria</taxon>
        <taxon>Pseudomonadati</taxon>
        <taxon>Pseudomonadota</taxon>
        <taxon>Alphaproteobacteria</taxon>
        <taxon>Acetobacterales</taxon>
        <taxon>Acetobacteraceae</taxon>
        <taxon>Acidisphaera</taxon>
    </lineage>
</organism>
<keyword evidence="7" id="KW-0804">Transcription</keyword>
<dbReference type="Proteomes" id="UP000032680">
    <property type="component" value="Unassembled WGS sequence"/>
</dbReference>
<dbReference type="SMART" id="SM00862">
    <property type="entry name" value="Trans_reg_C"/>
    <property type="match status" value="1"/>
</dbReference>
<dbReference type="PANTHER" id="PTHR48111">
    <property type="entry name" value="REGULATOR OF RPOS"/>
    <property type="match status" value="1"/>
</dbReference>
<dbReference type="InterPro" id="IPR036388">
    <property type="entry name" value="WH-like_DNA-bd_sf"/>
</dbReference>
<dbReference type="GO" id="GO:0006355">
    <property type="term" value="P:regulation of DNA-templated transcription"/>
    <property type="evidence" value="ECO:0007669"/>
    <property type="project" value="InterPro"/>
</dbReference>
<feature type="modified residue" description="4-aspartylphosphate" evidence="9">
    <location>
        <position position="58"/>
    </location>
</feature>
<evidence type="ECO:0000313" key="14">
    <source>
        <dbReference type="Proteomes" id="UP000032680"/>
    </source>
</evidence>
<feature type="DNA-binding region" description="OmpR/PhoB-type" evidence="10">
    <location>
        <begin position="136"/>
        <end position="236"/>
    </location>
</feature>
<evidence type="ECO:0000256" key="7">
    <source>
        <dbReference type="ARBA" id="ARBA00023163"/>
    </source>
</evidence>
<sequence length="244" mass="27189">MNAPPDTPHILLVEDDAEIGMMLSRFLADHGLRVTRLADGRGIDRTLAAGRVDLVVLDVMLPGEDGLAICRRLRGRSSVPIIMLTALGSETDRIVGLEMGADDYLPKPFSPRELLARIRAVLRRGQIAEAAQTDRPVTMTFDDWRLDTATRQLFDPQGVRVPLTSGEFNLLAVFCQHARKVLSREQLLDLLHGRAAAVFDRSIDIQVSRLRRKIEPDPRDPTLIKTVRYGGYMFTPKVTLTGDP</sequence>
<keyword evidence="2" id="KW-0963">Cytoplasm</keyword>
<dbReference type="Pfam" id="PF00072">
    <property type="entry name" value="Response_reg"/>
    <property type="match status" value="1"/>
</dbReference>
<dbReference type="PROSITE" id="PS51755">
    <property type="entry name" value="OMPR_PHOB"/>
    <property type="match status" value="1"/>
</dbReference>
<evidence type="ECO:0000256" key="8">
    <source>
        <dbReference type="ARBA" id="ARBA00067337"/>
    </source>
</evidence>
<accession>A0A0D6PAV9</accession>
<name>A0A0D6PAV9_9PROT</name>
<dbReference type="OrthoDB" id="9784252at2"/>
<reference evidence="13 14" key="1">
    <citation type="submission" date="2012-11" db="EMBL/GenBank/DDBJ databases">
        <title>Whole genome sequence of Acidisphaera rubrifaciens HS-AP3.</title>
        <authorList>
            <person name="Azuma Y."/>
            <person name="Higashiura N."/>
            <person name="Hirakawa H."/>
            <person name="Matsushita K."/>
        </authorList>
    </citation>
    <scope>NUCLEOTIDE SEQUENCE [LARGE SCALE GENOMIC DNA]</scope>
    <source>
        <strain evidence="13 14">HS-AP3</strain>
    </source>
</reference>
<dbReference type="InterPro" id="IPR001867">
    <property type="entry name" value="OmpR/PhoB-type_DNA-bd"/>
</dbReference>
<dbReference type="GO" id="GO:0005829">
    <property type="term" value="C:cytosol"/>
    <property type="evidence" value="ECO:0007669"/>
    <property type="project" value="TreeGrafter"/>
</dbReference>
<dbReference type="GO" id="GO:0000976">
    <property type="term" value="F:transcription cis-regulatory region binding"/>
    <property type="evidence" value="ECO:0007669"/>
    <property type="project" value="TreeGrafter"/>
</dbReference>
<evidence type="ECO:0000256" key="1">
    <source>
        <dbReference type="ARBA" id="ARBA00004496"/>
    </source>
</evidence>
<dbReference type="InterPro" id="IPR001789">
    <property type="entry name" value="Sig_transdc_resp-reg_receiver"/>
</dbReference>
<dbReference type="SMART" id="SM00448">
    <property type="entry name" value="REC"/>
    <property type="match status" value="1"/>
</dbReference>
<evidence type="ECO:0000256" key="3">
    <source>
        <dbReference type="ARBA" id="ARBA00022553"/>
    </source>
</evidence>
<dbReference type="GO" id="GO:0032993">
    <property type="term" value="C:protein-DNA complex"/>
    <property type="evidence" value="ECO:0007669"/>
    <property type="project" value="TreeGrafter"/>
</dbReference>
<dbReference type="CDD" id="cd00383">
    <property type="entry name" value="trans_reg_C"/>
    <property type="match status" value="1"/>
</dbReference>
<dbReference type="PROSITE" id="PS50110">
    <property type="entry name" value="RESPONSE_REGULATORY"/>
    <property type="match status" value="1"/>
</dbReference>
<dbReference type="RefSeq" id="WP_048863252.1">
    <property type="nucleotide sequence ID" value="NZ_BANB01000945.1"/>
</dbReference>
<evidence type="ECO:0000256" key="9">
    <source>
        <dbReference type="PROSITE-ProRule" id="PRU00169"/>
    </source>
</evidence>
<evidence type="ECO:0000313" key="13">
    <source>
        <dbReference type="EMBL" id="GAN78496.1"/>
    </source>
</evidence>
<dbReference type="Gene3D" id="1.10.10.10">
    <property type="entry name" value="Winged helix-like DNA-binding domain superfamily/Winged helix DNA-binding domain"/>
    <property type="match status" value="1"/>
</dbReference>
<keyword evidence="3 9" id="KW-0597">Phosphoprotein</keyword>
<dbReference type="FunFam" id="1.10.10.10:FF:000099">
    <property type="entry name" value="Two-component system response regulator TorR"/>
    <property type="match status" value="1"/>
</dbReference>